<dbReference type="InterPro" id="IPR011990">
    <property type="entry name" value="TPR-like_helical_dom_sf"/>
</dbReference>
<evidence type="ECO:0000256" key="7">
    <source>
        <dbReference type="SAM" id="Coils"/>
    </source>
</evidence>
<dbReference type="InterPro" id="IPR019734">
    <property type="entry name" value="TPR_rpt"/>
</dbReference>
<dbReference type="EMBL" id="VIEB01000300">
    <property type="protein sequence ID" value="TQD96092.1"/>
    <property type="molecule type" value="Genomic_DNA"/>
</dbReference>
<dbReference type="GO" id="GO:0006281">
    <property type="term" value="P:DNA repair"/>
    <property type="evidence" value="ECO:0007669"/>
    <property type="project" value="UniProtKB-KW"/>
</dbReference>
<dbReference type="Proteomes" id="UP000315295">
    <property type="component" value="Unassembled WGS sequence"/>
</dbReference>
<dbReference type="PROSITE" id="PS51450">
    <property type="entry name" value="LRR"/>
    <property type="match status" value="1"/>
</dbReference>
<keyword evidence="7" id="KW-0175">Coiled coil</keyword>
<keyword evidence="6" id="KW-0234">DNA repair</keyword>
<comment type="caution">
    <text evidence="8">The sequence shown here is derived from an EMBL/GenBank/DDBJ whole genome shotgun (WGS) entry which is preliminary data.</text>
</comment>
<dbReference type="GO" id="GO:0072423">
    <property type="term" value="P:response to DNA damage checkpoint signaling"/>
    <property type="evidence" value="ECO:0007669"/>
    <property type="project" value="InterPro"/>
</dbReference>
<dbReference type="SUPFAM" id="SSF52047">
    <property type="entry name" value="RNI-like"/>
    <property type="match status" value="1"/>
</dbReference>
<dbReference type="SMART" id="SM00028">
    <property type="entry name" value="TPR"/>
    <property type="match status" value="2"/>
</dbReference>
<sequence>MKLAQMIKENPPTNNSFVEEYIDAHNNIGMLEFDLDNWEEARKVLTKGLEICDEEEVMEDDAGRSRLHHNLGNVYLKLRMWDNAREHIEKDIIISKRIEHCQGEAKGYINLGELHYLIQKKVMDELKKEEQNLKKLTRDMAIARGTPRERKCLLQQIASLDCLIENQGLYLPSQSEVTQAVLLVNFRSCDPVDIEQSSSSCKSRNLNVVTQKPKGVRALRSDESPIVASVSKGDTSVSKSVVYDNDAAHRMFLYDDEHNVSATQFTCMQMVHSGSIQSNLPVTDTGWVQKRLIKLYTDCCYKSSVTPNMKLLKKLYEQEVSDDDVNVSDCGLQDFSLMPLLDALHADKTFAMVDLSHNELGLLYAVTIISVRNHTFKFAVSRTMICKCPSLFARLEVLNISENPLTDTCASCLSTILENCKALCSLSIERCSVTSRTIQKVAEALNAILCLSNFVCIGFNYPIHGNTIINVLSKLGTSKRFSKLSLNGLRLKQSVVDSLCKLAKTLSLSGLSLRETGIGIDEALLLTESLFSQNSEFVKLDISKCKVTSNYIHRLSTDSSMICGIVELNLSENPITEKEGLVFLLLAATTSSLSTSTTSSLRSRRKFILPNFSPLKPKNV</sequence>
<dbReference type="GO" id="GO:0005694">
    <property type="term" value="C:chromosome"/>
    <property type="evidence" value="ECO:0007669"/>
    <property type="project" value="UniProtKB-SubCell"/>
</dbReference>
<keyword evidence="3" id="KW-0158">Chromosome</keyword>
<dbReference type="SUPFAM" id="SSF48452">
    <property type="entry name" value="TPR-like"/>
    <property type="match status" value="1"/>
</dbReference>
<evidence type="ECO:0000256" key="1">
    <source>
        <dbReference type="ARBA" id="ARBA00004286"/>
    </source>
</evidence>
<dbReference type="Gene3D" id="1.25.40.10">
    <property type="entry name" value="Tetratricopeptide repeat domain"/>
    <property type="match status" value="1"/>
</dbReference>
<dbReference type="PANTHER" id="PTHR47684:SF1">
    <property type="entry name" value="PROTEIN TONSOKU"/>
    <property type="match status" value="1"/>
</dbReference>
<dbReference type="AlphaFoldDB" id="A0A540MC05"/>
<dbReference type="PANTHER" id="PTHR47684">
    <property type="entry name" value="PROTEIN TONSOKU"/>
    <property type="match status" value="1"/>
</dbReference>
<dbReference type="STRING" id="106549.A0A540MC05"/>
<keyword evidence="9" id="KW-1185">Reference proteome</keyword>
<dbReference type="GO" id="GO:0009933">
    <property type="term" value="P:meristem structural organization"/>
    <property type="evidence" value="ECO:0007669"/>
    <property type="project" value="InterPro"/>
</dbReference>
<evidence type="ECO:0000256" key="2">
    <source>
        <dbReference type="ARBA" id="ARBA00010999"/>
    </source>
</evidence>
<dbReference type="Pfam" id="PF13424">
    <property type="entry name" value="TPR_12"/>
    <property type="match status" value="1"/>
</dbReference>
<accession>A0A540MC05</accession>
<dbReference type="Gene3D" id="3.80.10.10">
    <property type="entry name" value="Ribonuclease Inhibitor"/>
    <property type="match status" value="2"/>
</dbReference>
<evidence type="ECO:0000313" key="9">
    <source>
        <dbReference type="Proteomes" id="UP000315295"/>
    </source>
</evidence>
<evidence type="ECO:0000313" key="8">
    <source>
        <dbReference type="EMBL" id="TQD96092.1"/>
    </source>
</evidence>
<evidence type="ECO:0000256" key="5">
    <source>
        <dbReference type="ARBA" id="ARBA00022853"/>
    </source>
</evidence>
<evidence type="ECO:0000256" key="6">
    <source>
        <dbReference type="ARBA" id="ARBA00023204"/>
    </source>
</evidence>
<dbReference type="InterPro" id="IPR001611">
    <property type="entry name" value="Leu-rich_rpt"/>
</dbReference>
<comment type="subcellular location">
    <subcellularLocation>
        <location evidence="1">Chromosome</location>
    </subcellularLocation>
</comment>
<evidence type="ECO:0000256" key="3">
    <source>
        <dbReference type="ARBA" id="ARBA00022454"/>
    </source>
</evidence>
<organism evidence="8 9">
    <name type="scientific">Malus baccata</name>
    <name type="common">Siberian crab apple</name>
    <name type="synonym">Pyrus baccata</name>
    <dbReference type="NCBI Taxonomy" id="106549"/>
    <lineage>
        <taxon>Eukaryota</taxon>
        <taxon>Viridiplantae</taxon>
        <taxon>Streptophyta</taxon>
        <taxon>Embryophyta</taxon>
        <taxon>Tracheophyta</taxon>
        <taxon>Spermatophyta</taxon>
        <taxon>Magnoliopsida</taxon>
        <taxon>eudicotyledons</taxon>
        <taxon>Gunneridae</taxon>
        <taxon>Pentapetalae</taxon>
        <taxon>rosids</taxon>
        <taxon>fabids</taxon>
        <taxon>Rosales</taxon>
        <taxon>Rosaceae</taxon>
        <taxon>Amygdaloideae</taxon>
        <taxon>Maleae</taxon>
        <taxon>Malus</taxon>
    </lineage>
</organism>
<comment type="similarity">
    <text evidence="2">Belongs to the Tonsoku family.</text>
</comment>
<keyword evidence="4" id="KW-0227">DNA damage</keyword>
<reference evidence="8 9" key="1">
    <citation type="journal article" date="2019" name="G3 (Bethesda)">
        <title>Sequencing of a Wild Apple (Malus baccata) Genome Unravels the Differences Between Cultivated and Wild Apple Species Regarding Disease Resistance and Cold Tolerance.</title>
        <authorList>
            <person name="Chen X."/>
        </authorList>
    </citation>
    <scope>NUCLEOTIDE SEQUENCE [LARGE SCALE GENOMIC DNA]</scope>
    <source>
        <strain evidence="9">cv. Shandingzi</strain>
        <tissue evidence="8">Leaves</tissue>
    </source>
</reference>
<protein>
    <submittedName>
        <fullName evidence="8">Uncharacterized protein</fullName>
    </submittedName>
</protein>
<dbReference type="GO" id="GO:0040029">
    <property type="term" value="P:epigenetic regulation of gene expression"/>
    <property type="evidence" value="ECO:0007669"/>
    <property type="project" value="InterPro"/>
</dbReference>
<dbReference type="GO" id="GO:0005634">
    <property type="term" value="C:nucleus"/>
    <property type="evidence" value="ECO:0007669"/>
    <property type="project" value="InterPro"/>
</dbReference>
<dbReference type="InterPro" id="IPR044227">
    <property type="entry name" value="TONSOKU"/>
</dbReference>
<keyword evidence="5" id="KW-0156">Chromatin regulator</keyword>
<proteinExistence type="inferred from homology"/>
<gene>
    <name evidence="8" type="ORF">C1H46_018328</name>
</gene>
<feature type="coiled-coil region" evidence="7">
    <location>
        <begin position="119"/>
        <end position="146"/>
    </location>
</feature>
<evidence type="ECO:0000256" key="4">
    <source>
        <dbReference type="ARBA" id="ARBA00022763"/>
    </source>
</evidence>
<dbReference type="InterPro" id="IPR032675">
    <property type="entry name" value="LRR_dom_sf"/>
</dbReference>
<name>A0A540MC05_MALBA</name>